<evidence type="ECO:0000256" key="2">
    <source>
        <dbReference type="ARBA" id="ARBA00023125"/>
    </source>
</evidence>
<dbReference type="PROSITE" id="PS50932">
    <property type="entry name" value="HTH_LACI_2"/>
    <property type="match status" value="1"/>
</dbReference>
<dbReference type="EMBL" id="CP011232">
    <property type="protein sequence ID" value="AKI96648.1"/>
    <property type="molecule type" value="Genomic_DNA"/>
</dbReference>
<evidence type="ECO:0000313" key="7">
    <source>
        <dbReference type="Proteomes" id="UP000035159"/>
    </source>
</evidence>
<feature type="domain" description="HTH lacI-type" evidence="4">
    <location>
        <begin position="2"/>
        <end position="60"/>
    </location>
</feature>
<dbReference type="CDD" id="cd01392">
    <property type="entry name" value="HTH_LacI"/>
    <property type="match status" value="1"/>
</dbReference>
<dbReference type="SMART" id="SM00354">
    <property type="entry name" value="HTH_LACI"/>
    <property type="match status" value="1"/>
</dbReference>
<dbReference type="GO" id="GO:0003700">
    <property type="term" value="F:DNA-binding transcription factor activity"/>
    <property type="evidence" value="ECO:0007669"/>
    <property type="project" value="TreeGrafter"/>
</dbReference>
<evidence type="ECO:0000256" key="3">
    <source>
        <dbReference type="ARBA" id="ARBA00023163"/>
    </source>
</evidence>
<dbReference type="GO" id="GO:0000976">
    <property type="term" value="F:transcription cis-regulatory region binding"/>
    <property type="evidence" value="ECO:0007669"/>
    <property type="project" value="TreeGrafter"/>
</dbReference>
<sequence>MVTIKDVAKEAGVSIATVSRVINGTTRVSEEKRKRVLKAMQKLGYHPTPRYGKNGQLLRTIGVIVPNLGAYHYPDILSSIYETAFSNGFDIMVALARDKPIREKEILDEYFNRKVDGVLICTLKCDEHFIQRFIDSGTPVVAVDHPVEEVNIDSVNIDNVMGAYGVIRYLHKKKGHKKILHIRGALNVYATRDRERGIRRYLQKHKGVEVIMSKIAGFEPEHGYKAVLDHITPSTDITAIFCVNDYVALGAIHALNELGLKVPEDISVIGFDDSPFASFTVPPLTTVSQPREEMGALAAQLLIERLNSQKRSVYRNIVLPTKIVERSSVISLI</sequence>
<feature type="domain" description="HTH cro/C1-type" evidence="5">
    <location>
        <begin position="3"/>
        <end position="46"/>
    </location>
</feature>
<dbReference type="PROSITE" id="PS50943">
    <property type="entry name" value="HTH_CROC1"/>
    <property type="match status" value="1"/>
</dbReference>
<dbReference type="Gene3D" id="1.10.260.40">
    <property type="entry name" value="lambda repressor-like DNA-binding domains"/>
    <property type="match status" value="1"/>
</dbReference>
<protein>
    <submittedName>
        <fullName evidence="6">Alanine racemase</fullName>
    </submittedName>
</protein>
<dbReference type="Gene3D" id="3.40.50.2300">
    <property type="match status" value="2"/>
</dbReference>
<dbReference type="SUPFAM" id="SSF53822">
    <property type="entry name" value="Periplasmic binding protein-like I"/>
    <property type="match status" value="1"/>
</dbReference>
<keyword evidence="7" id="KW-1185">Reference proteome</keyword>
<name>A0A0G2ZCY7_9BACT</name>
<dbReference type="RefSeq" id="WP_047753783.1">
    <property type="nucleotide sequence ID" value="NZ_CAJUHA010000021.1"/>
</dbReference>
<dbReference type="STRING" id="1330330.IX53_01105"/>
<organism evidence="6 7">
    <name type="scientific">Kosmotoga pacifica</name>
    <dbReference type="NCBI Taxonomy" id="1330330"/>
    <lineage>
        <taxon>Bacteria</taxon>
        <taxon>Thermotogati</taxon>
        <taxon>Thermotogota</taxon>
        <taxon>Thermotogae</taxon>
        <taxon>Kosmotogales</taxon>
        <taxon>Kosmotogaceae</taxon>
        <taxon>Kosmotoga</taxon>
    </lineage>
</organism>
<dbReference type="AlphaFoldDB" id="A0A0G2ZCY7"/>
<reference evidence="6 7" key="1">
    <citation type="submission" date="2015-04" db="EMBL/GenBank/DDBJ databases">
        <title>Complete Genome Sequence of Kosmotoga pacifica SLHLJ1.</title>
        <authorList>
            <person name="Jiang L.J."/>
            <person name="Shao Z.Z."/>
            <person name="Jebbar M."/>
        </authorList>
    </citation>
    <scope>NUCLEOTIDE SEQUENCE [LARGE SCALE GENOMIC DNA]</scope>
    <source>
        <strain evidence="6 7">SLHLJ1</strain>
    </source>
</reference>
<dbReference type="Pfam" id="PF00356">
    <property type="entry name" value="LacI"/>
    <property type="match status" value="1"/>
</dbReference>
<keyword evidence="2" id="KW-0238">DNA-binding</keyword>
<dbReference type="SUPFAM" id="SSF47413">
    <property type="entry name" value="lambda repressor-like DNA-binding domains"/>
    <property type="match status" value="1"/>
</dbReference>
<keyword evidence="1" id="KW-0805">Transcription regulation</keyword>
<proteinExistence type="predicted"/>
<dbReference type="PATRIC" id="fig|1330330.3.peg.223"/>
<dbReference type="KEGG" id="kpf:IX53_01105"/>
<dbReference type="InterPro" id="IPR001387">
    <property type="entry name" value="Cro/C1-type_HTH"/>
</dbReference>
<dbReference type="Pfam" id="PF13377">
    <property type="entry name" value="Peripla_BP_3"/>
    <property type="match status" value="1"/>
</dbReference>
<dbReference type="PANTHER" id="PTHR30146">
    <property type="entry name" value="LACI-RELATED TRANSCRIPTIONAL REPRESSOR"/>
    <property type="match status" value="1"/>
</dbReference>
<gene>
    <name evidence="6" type="ORF">IX53_01105</name>
</gene>
<evidence type="ECO:0000259" key="4">
    <source>
        <dbReference type="PROSITE" id="PS50932"/>
    </source>
</evidence>
<dbReference type="PROSITE" id="PS00356">
    <property type="entry name" value="HTH_LACI_1"/>
    <property type="match status" value="1"/>
</dbReference>
<evidence type="ECO:0000256" key="1">
    <source>
        <dbReference type="ARBA" id="ARBA00023015"/>
    </source>
</evidence>
<dbReference type="PANTHER" id="PTHR30146:SF24">
    <property type="entry name" value="XYLOSE OPERON REGULATORY PROTEIN"/>
    <property type="match status" value="1"/>
</dbReference>
<keyword evidence="3" id="KW-0804">Transcription</keyword>
<dbReference type="InterPro" id="IPR000843">
    <property type="entry name" value="HTH_LacI"/>
</dbReference>
<dbReference type="InterPro" id="IPR028082">
    <property type="entry name" value="Peripla_BP_I"/>
</dbReference>
<dbReference type="InterPro" id="IPR046335">
    <property type="entry name" value="LacI/GalR-like_sensor"/>
</dbReference>
<dbReference type="PRINTS" id="PR00036">
    <property type="entry name" value="HTHLACI"/>
</dbReference>
<dbReference type="Proteomes" id="UP000035159">
    <property type="component" value="Chromosome"/>
</dbReference>
<evidence type="ECO:0000259" key="5">
    <source>
        <dbReference type="PROSITE" id="PS50943"/>
    </source>
</evidence>
<dbReference type="OrthoDB" id="47944at2"/>
<evidence type="ECO:0000313" key="6">
    <source>
        <dbReference type="EMBL" id="AKI96648.1"/>
    </source>
</evidence>
<accession>A0A0G2ZCY7</accession>
<dbReference type="InterPro" id="IPR010982">
    <property type="entry name" value="Lambda_DNA-bd_dom_sf"/>
</dbReference>